<dbReference type="Proteomes" id="UP001146468">
    <property type="component" value="Unassembled WGS sequence"/>
</dbReference>
<feature type="region of interest" description="Disordered" evidence="1">
    <location>
        <begin position="95"/>
        <end position="129"/>
    </location>
</feature>
<name>A0A9X3LUW1_9CORY</name>
<evidence type="ECO:0000313" key="4">
    <source>
        <dbReference type="Proteomes" id="UP001146468"/>
    </source>
</evidence>
<evidence type="ECO:0000313" key="3">
    <source>
        <dbReference type="EMBL" id="MCZ9293233.1"/>
    </source>
</evidence>
<protein>
    <submittedName>
        <fullName evidence="3">DUF3040 domain-containing protein</fullName>
    </submittedName>
</protein>
<dbReference type="EMBL" id="JAKMUS010000002">
    <property type="protein sequence ID" value="MCZ9293233.1"/>
    <property type="molecule type" value="Genomic_DNA"/>
</dbReference>
<proteinExistence type="predicted"/>
<gene>
    <name evidence="3" type="ORF">L8U60_01855</name>
</gene>
<comment type="caution">
    <text evidence="3">The sequence shown here is derived from an EMBL/GenBank/DDBJ whole genome shotgun (WGS) entry which is preliminary data.</text>
</comment>
<dbReference type="AlphaFoldDB" id="A0A9X3LUW1"/>
<feature type="transmembrane region" description="Helical" evidence="2">
    <location>
        <begin position="71"/>
        <end position="91"/>
    </location>
</feature>
<keyword evidence="2" id="KW-0472">Membrane</keyword>
<keyword evidence="4" id="KW-1185">Reference proteome</keyword>
<feature type="compositionally biased region" description="Basic and acidic residues" evidence="1">
    <location>
        <begin position="116"/>
        <end position="129"/>
    </location>
</feature>
<dbReference type="Pfam" id="PF11239">
    <property type="entry name" value="DUF3040"/>
    <property type="match status" value="1"/>
</dbReference>
<reference evidence="3" key="1">
    <citation type="submission" date="2022-02" db="EMBL/GenBank/DDBJ databases">
        <title>Corynebacterium sp. from urogenital microbiome.</title>
        <authorList>
            <person name="Cappelli E.A."/>
            <person name="Ribeiro T.G."/>
            <person name="Peixe L."/>
        </authorList>
    </citation>
    <scope>NUCLEOTIDE SEQUENCE</scope>
    <source>
        <strain evidence="3">C8Ua_172</strain>
    </source>
</reference>
<dbReference type="InterPro" id="IPR021401">
    <property type="entry name" value="DUF3040"/>
</dbReference>
<feature type="transmembrane region" description="Helical" evidence="2">
    <location>
        <begin position="44"/>
        <end position="65"/>
    </location>
</feature>
<dbReference type="RefSeq" id="WP_269964697.1">
    <property type="nucleotide sequence ID" value="NZ_JAKMUS010000002.1"/>
</dbReference>
<organism evidence="3 4">
    <name type="scientific">Corynebacterium meitnerae</name>
    <dbReference type="NCBI Taxonomy" id="2913498"/>
    <lineage>
        <taxon>Bacteria</taxon>
        <taxon>Bacillati</taxon>
        <taxon>Actinomycetota</taxon>
        <taxon>Actinomycetes</taxon>
        <taxon>Mycobacteriales</taxon>
        <taxon>Corynebacteriaceae</taxon>
        <taxon>Corynebacterium</taxon>
    </lineage>
</organism>
<evidence type="ECO:0000256" key="1">
    <source>
        <dbReference type="SAM" id="MobiDB-lite"/>
    </source>
</evidence>
<keyword evidence="2" id="KW-0812">Transmembrane</keyword>
<keyword evidence="2" id="KW-1133">Transmembrane helix</keyword>
<evidence type="ECO:0000256" key="2">
    <source>
        <dbReference type="SAM" id="Phobius"/>
    </source>
</evidence>
<sequence>MALSDQEQQLLREIEESLLADDPKFGASVSSASRFQDGPETGRLTIRSLALIVLGLCLLVGGVALATQSLWFVSLSVIGFIVMFAGGVWALRTPADPSPRQVDRIQHPSQRGRMGSKMEENFRRRFEGQ</sequence>
<accession>A0A9X3LUW1</accession>